<evidence type="ECO:0000256" key="1">
    <source>
        <dbReference type="SAM" id="Phobius"/>
    </source>
</evidence>
<protein>
    <submittedName>
        <fullName evidence="2">Uncharacterized protein</fullName>
    </submittedName>
</protein>
<reference evidence="2" key="1">
    <citation type="submission" date="2012-11" db="EMBL/GenBank/DDBJ databases">
        <authorList>
            <person name="Lucero-Rivera Y.E."/>
            <person name="Tovar-Ramirez D."/>
        </authorList>
    </citation>
    <scope>NUCLEOTIDE SEQUENCE</scope>
    <source>
        <tissue evidence="2">Salivary gland</tissue>
    </source>
</reference>
<evidence type="ECO:0000313" key="2">
    <source>
        <dbReference type="EMBL" id="JAA55627.1"/>
    </source>
</evidence>
<reference evidence="2" key="2">
    <citation type="journal article" date="2015" name="J. Proteomics">
        <title>Sexual differences in the sialomes of the zebra tick, Rhipicephalus pulchellus.</title>
        <authorList>
            <person name="Tan A.W."/>
            <person name="Francischetti I.M."/>
            <person name="Slovak M."/>
            <person name="Kini R.M."/>
            <person name="Ribeiro J.M."/>
        </authorList>
    </citation>
    <scope>NUCLEOTIDE SEQUENCE</scope>
    <source>
        <tissue evidence="2">Salivary gland</tissue>
    </source>
</reference>
<name>L7LVL2_RHIPC</name>
<organism evidence="2">
    <name type="scientific">Rhipicephalus pulchellus</name>
    <name type="common">Yellow backed tick</name>
    <name type="synonym">Dermacentor pulchellus</name>
    <dbReference type="NCBI Taxonomy" id="72859"/>
    <lineage>
        <taxon>Eukaryota</taxon>
        <taxon>Metazoa</taxon>
        <taxon>Ecdysozoa</taxon>
        <taxon>Arthropoda</taxon>
        <taxon>Chelicerata</taxon>
        <taxon>Arachnida</taxon>
        <taxon>Acari</taxon>
        <taxon>Parasitiformes</taxon>
        <taxon>Ixodida</taxon>
        <taxon>Ixodoidea</taxon>
        <taxon>Ixodidae</taxon>
        <taxon>Rhipicephalinae</taxon>
        <taxon>Rhipicephalus</taxon>
        <taxon>Rhipicephalus</taxon>
    </lineage>
</organism>
<keyword evidence="1" id="KW-0472">Membrane</keyword>
<feature type="transmembrane region" description="Helical" evidence="1">
    <location>
        <begin position="53"/>
        <end position="77"/>
    </location>
</feature>
<proteinExistence type="evidence at transcript level"/>
<dbReference type="AlphaFoldDB" id="L7LVL2"/>
<keyword evidence="1" id="KW-0812">Transmembrane</keyword>
<sequence>MISAIAYVCLSPAFFSLTFLLGIIAYMVSIFLAGEVLSLYNAISSSVSCLTNVHIFCCCCFLLLLLLLLLLFICFFLGNIVL</sequence>
<keyword evidence="1" id="KW-1133">Transmembrane helix</keyword>
<accession>L7LVL2</accession>
<dbReference type="EMBL" id="GACK01009407">
    <property type="protein sequence ID" value="JAA55627.1"/>
    <property type="molecule type" value="mRNA"/>
</dbReference>
<feature type="transmembrane region" description="Helical" evidence="1">
    <location>
        <begin position="7"/>
        <end position="33"/>
    </location>
</feature>